<keyword evidence="3" id="KW-1185">Reference proteome</keyword>
<proteinExistence type="predicted"/>
<evidence type="ECO:0008006" key="4">
    <source>
        <dbReference type="Google" id="ProtNLM"/>
    </source>
</evidence>
<dbReference type="OMA" id="PEMQPEM"/>
<evidence type="ECO:0000256" key="1">
    <source>
        <dbReference type="SAM" id="MobiDB-lite"/>
    </source>
</evidence>
<dbReference type="PANTHER" id="PTHR42070">
    <property type="entry name" value="FILAMENT ASSOCIATED PROTEIN, PUTATIVE (AFU_ORTHOLOGUE AFUA_8G06630)-RELATED"/>
    <property type="match status" value="1"/>
</dbReference>
<feature type="compositionally biased region" description="Basic and acidic residues" evidence="1">
    <location>
        <begin position="122"/>
        <end position="134"/>
    </location>
</feature>
<dbReference type="AlphaFoldDB" id="A0A0U5GL81"/>
<organism evidence="2 3">
    <name type="scientific">Aspergillus calidoustus</name>
    <dbReference type="NCBI Taxonomy" id="454130"/>
    <lineage>
        <taxon>Eukaryota</taxon>
        <taxon>Fungi</taxon>
        <taxon>Dikarya</taxon>
        <taxon>Ascomycota</taxon>
        <taxon>Pezizomycotina</taxon>
        <taxon>Eurotiomycetes</taxon>
        <taxon>Eurotiomycetidae</taxon>
        <taxon>Eurotiales</taxon>
        <taxon>Aspergillaceae</taxon>
        <taxon>Aspergillus</taxon>
        <taxon>Aspergillus subgen. Nidulantes</taxon>
    </lineage>
</organism>
<feature type="region of interest" description="Disordered" evidence="1">
    <location>
        <begin position="1"/>
        <end position="41"/>
    </location>
</feature>
<dbReference type="PANTHER" id="PTHR42070:SF1">
    <property type="entry name" value="FILAMENT ASSOCIATED PROTEIN, PUTATIVE (AFU_ORTHOLOGUE AFUA_8G06630)-RELATED"/>
    <property type="match status" value="1"/>
</dbReference>
<accession>A0A0U5GL81</accession>
<feature type="compositionally biased region" description="Low complexity" evidence="1">
    <location>
        <begin position="16"/>
        <end position="30"/>
    </location>
</feature>
<dbReference type="STRING" id="454130.A0A0U5GL81"/>
<dbReference type="Proteomes" id="UP000054771">
    <property type="component" value="Unassembled WGS sequence"/>
</dbReference>
<dbReference type="CDD" id="cd14688">
    <property type="entry name" value="bZIP_YAP"/>
    <property type="match status" value="1"/>
</dbReference>
<dbReference type="EMBL" id="CDMC01000020">
    <property type="protein sequence ID" value="CEL10687.1"/>
    <property type="molecule type" value="Genomic_DNA"/>
</dbReference>
<evidence type="ECO:0000313" key="2">
    <source>
        <dbReference type="EMBL" id="CEL10687.1"/>
    </source>
</evidence>
<feature type="region of interest" description="Disordered" evidence="1">
    <location>
        <begin position="109"/>
        <end position="178"/>
    </location>
</feature>
<protein>
    <recommendedName>
        <fullName evidence="4">BZIP domain-containing protein</fullName>
    </recommendedName>
</protein>
<reference evidence="3" key="1">
    <citation type="journal article" date="2016" name="Genome Announc.">
        <title>Draft genome sequences of fungus Aspergillus calidoustus.</title>
        <authorList>
            <person name="Horn F."/>
            <person name="Linde J."/>
            <person name="Mattern D.J."/>
            <person name="Walther G."/>
            <person name="Guthke R."/>
            <person name="Scherlach K."/>
            <person name="Martin K."/>
            <person name="Brakhage A.A."/>
            <person name="Petzke L."/>
            <person name="Valiante V."/>
        </authorList>
    </citation>
    <scope>NUCLEOTIDE SEQUENCE [LARGE SCALE GENOMIC DNA]</scope>
    <source>
        <strain evidence="3">SF006504</strain>
    </source>
</reference>
<sequence>MSASKLTRRATPTKETLQTQTSSSLSSSSLRIRDNQRRSRARRKEYIHDLEQRLRAFEAAGVQATQEVQAAGRRVAAENALLRSLLRLRGISDQEVEGYLAGHRADFDALPAAVPPGAGPMPKERSHVEGRESESLGPTGISETETPWQPTPTPTSSDGERRERMASLPATDPQVVDSERPVPVSSLIHDISNPQPSLCANGSSGQSTPCETAARIITSMRSCTDARDVRSELGCESGAECMVRNMDIFQLLDG</sequence>
<evidence type="ECO:0000313" key="3">
    <source>
        <dbReference type="Proteomes" id="UP000054771"/>
    </source>
</evidence>
<gene>
    <name evidence="2" type="ORF">ASPCAL13802</name>
</gene>
<dbReference type="OrthoDB" id="4505928at2759"/>
<name>A0A0U5GL81_ASPCI</name>